<sequence length="175" mass="20332">MKKPESVTDVWPHNETVIFLMDSDNCFGEPVSGLIQQLEDCEHIRDEGIHEMNELSATFHYFNREKVDEIDEIAPNSLIFVDFNIVFETDFRVYLKGNSIPKGSEIVILLQDSNYNSPGKRAKNLQRSIETATCIDDVLEKAERYFKRICPECKGDPAKNWVLEWEKQVYQCVHN</sequence>
<evidence type="ECO:0000313" key="2">
    <source>
        <dbReference type="Proteomes" id="UP000199112"/>
    </source>
</evidence>
<dbReference type="AlphaFoldDB" id="A0A1H6FMZ4"/>
<protein>
    <submittedName>
        <fullName evidence="1">Uncharacterized protein</fullName>
    </submittedName>
</protein>
<reference evidence="2" key="1">
    <citation type="submission" date="2016-10" db="EMBL/GenBank/DDBJ databases">
        <authorList>
            <person name="Varghese N."/>
            <person name="Submissions S."/>
        </authorList>
    </citation>
    <scope>NUCLEOTIDE SEQUENCE [LARGE SCALE GENOMIC DNA]</scope>
    <source>
        <strain evidence="2">CGMCC 1.8981</strain>
    </source>
</reference>
<evidence type="ECO:0000313" key="1">
    <source>
        <dbReference type="EMBL" id="SEH11560.1"/>
    </source>
</evidence>
<keyword evidence="2" id="KW-1185">Reference proteome</keyword>
<proteinExistence type="predicted"/>
<name>A0A1H6FMZ4_9EURY</name>
<gene>
    <name evidence="1" type="ORF">SAMN04487967_0408</name>
</gene>
<accession>A0A1H6FMZ4</accession>
<dbReference type="Proteomes" id="UP000199112">
    <property type="component" value="Unassembled WGS sequence"/>
</dbReference>
<organism evidence="1 2">
    <name type="scientific">Natronorubrum sediminis</name>
    <dbReference type="NCBI Taxonomy" id="640943"/>
    <lineage>
        <taxon>Archaea</taxon>
        <taxon>Methanobacteriati</taxon>
        <taxon>Methanobacteriota</taxon>
        <taxon>Stenosarchaea group</taxon>
        <taxon>Halobacteria</taxon>
        <taxon>Halobacteriales</taxon>
        <taxon>Natrialbaceae</taxon>
        <taxon>Natronorubrum</taxon>
    </lineage>
</organism>
<dbReference type="EMBL" id="FNWL01000001">
    <property type="protein sequence ID" value="SEH11560.1"/>
    <property type="molecule type" value="Genomic_DNA"/>
</dbReference>